<dbReference type="RefSeq" id="WP_207287250.1">
    <property type="nucleotide sequence ID" value="NZ_CP071462.1"/>
</dbReference>
<dbReference type="PROSITE" id="PS51186">
    <property type="entry name" value="GNAT"/>
    <property type="match status" value="1"/>
</dbReference>
<dbReference type="CDD" id="cd04301">
    <property type="entry name" value="NAT_SF"/>
    <property type="match status" value="1"/>
</dbReference>
<gene>
    <name evidence="2" type="ORF">J0X25_09670</name>
</gene>
<protein>
    <submittedName>
        <fullName evidence="2">GNAT family N-acetyltransferase</fullName>
    </submittedName>
</protein>
<proteinExistence type="predicted"/>
<dbReference type="GO" id="GO:0016747">
    <property type="term" value="F:acyltransferase activity, transferring groups other than amino-acyl groups"/>
    <property type="evidence" value="ECO:0007669"/>
    <property type="project" value="InterPro"/>
</dbReference>
<dbReference type="InterPro" id="IPR000182">
    <property type="entry name" value="GNAT_dom"/>
</dbReference>
<feature type="domain" description="N-acetyltransferase" evidence="1">
    <location>
        <begin position="35"/>
        <end position="178"/>
    </location>
</feature>
<dbReference type="GeneID" id="63187573"/>
<evidence type="ECO:0000313" key="2">
    <source>
        <dbReference type="EMBL" id="QSW97688.1"/>
    </source>
</evidence>
<dbReference type="InterPro" id="IPR016181">
    <property type="entry name" value="Acyl_CoA_acyltransferase"/>
</dbReference>
<dbReference type="SUPFAM" id="SSF55729">
    <property type="entry name" value="Acyl-CoA N-acyltransferases (Nat)"/>
    <property type="match status" value="1"/>
</dbReference>
<dbReference type="PANTHER" id="PTHR43617">
    <property type="entry name" value="L-AMINO ACID N-ACETYLTRANSFERASE"/>
    <property type="match status" value="1"/>
</dbReference>
<evidence type="ECO:0000313" key="3">
    <source>
        <dbReference type="Proteomes" id="UP000663203"/>
    </source>
</evidence>
<accession>A0A8A2VHH7</accession>
<keyword evidence="3" id="KW-1185">Reference proteome</keyword>
<dbReference type="Proteomes" id="UP000663203">
    <property type="component" value="Chromosome"/>
</dbReference>
<name>A0A8A2VHH7_9EURY</name>
<dbReference type="Gene3D" id="3.40.630.30">
    <property type="match status" value="1"/>
</dbReference>
<dbReference type="AlphaFoldDB" id="A0A8A2VHH7"/>
<reference evidence="2 3" key="1">
    <citation type="submission" date="2021-03" db="EMBL/GenBank/DDBJ databases">
        <title>Haloterrigena longa sp. nov. and Haloterrigena limicola sp. nov., extremely halophilic archaea isolated from a salt lake.</title>
        <authorList>
            <person name="Henglin C."/>
        </authorList>
    </citation>
    <scope>NUCLEOTIDE SEQUENCE [LARGE SCALE GENOMIC DNA]</scope>
    <source>
        <strain evidence="2 3">KZCA68</strain>
    </source>
</reference>
<dbReference type="PANTHER" id="PTHR43617:SF34">
    <property type="entry name" value="PUTATIVE-RELATED"/>
    <property type="match status" value="1"/>
</dbReference>
<dbReference type="InterPro" id="IPR050276">
    <property type="entry name" value="MshD_Acetyltransferase"/>
</dbReference>
<evidence type="ECO:0000259" key="1">
    <source>
        <dbReference type="PROSITE" id="PS51186"/>
    </source>
</evidence>
<sequence>MTANACTGWDNTGCEGTEYCPPRCPRFVDRQGTALLIRPYDPDRYDALVAMYESIQTSTMGLPPSRRETLERWIHGLAADGWNLLATLGDDVVGHVAVVPADATDPEFVIFVHPEFQDRGIGTELLQQVVAYADDRNYDELNLNVSREQRRAIAVYEKVGFDVTATNQMDLEMRLPLADERVAAVQKPPATRDR</sequence>
<dbReference type="KEGG" id="hakz:J0X25_09670"/>
<organism evidence="2 3">
    <name type="scientific">Haloterrigena alkaliphila</name>
    <dbReference type="NCBI Taxonomy" id="2816475"/>
    <lineage>
        <taxon>Archaea</taxon>
        <taxon>Methanobacteriati</taxon>
        <taxon>Methanobacteriota</taxon>
        <taxon>Stenosarchaea group</taxon>
        <taxon>Halobacteria</taxon>
        <taxon>Halobacteriales</taxon>
        <taxon>Natrialbaceae</taxon>
        <taxon>Haloterrigena</taxon>
    </lineage>
</organism>
<dbReference type="Pfam" id="PF00583">
    <property type="entry name" value="Acetyltransf_1"/>
    <property type="match status" value="1"/>
</dbReference>
<dbReference type="EMBL" id="CP071462">
    <property type="protein sequence ID" value="QSW97688.1"/>
    <property type="molecule type" value="Genomic_DNA"/>
</dbReference>